<dbReference type="STRING" id="67767.A0A0J7KD18"/>
<evidence type="ECO:0000313" key="3">
    <source>
        <dbReference type="Proteomes" id="UP000036403"/>
    </source>
</evidence>
<keyword evidence="3" id="KW-1185">Reference proteome</keyword>
<dbReference type="Gene3D" id="3.30.420.10">
    <property type="entry name" value="Ribonuclease H-like superfamily/Ribonuclease H"/>
    <property type="match status" value="1"/>
</dbReference>
<dbReference type="PROSITE" id="PS50994">
    <property type="entry name" value="INTEGRASE"/>
    <property type="match status" value="1"/>
</dbReference>
<feature type="domain" description="Integrase catalytic" evidence="1">
    <location>
        <begin position="426"/>
        <end position="618"/>
    </location>
</feature>
<dbReference type="InterPro" id="IPR041588">
    <property type="entry name" value="Integrase_H2C2"/>
</dbReference>
<evidence type="ECO:0000259" key="1">
    <source>
        <dbReference type="PROSITE" id="PS50994"/>
    </source>
</evidence>
<evidence type="ECO:0000313" key="2">
    <source>
        <dbReference type="EMBL" id="KMQ88247.1"/>
    </source>
</evidence>
<name>A0A0J7KD18_LASNI</name>
<dbReference type="Pfam" id="PF17921">
    <property type="entry name" value="Integrase_H2C2"/>
    <property type="match status" value="1"/>
</dbReference>
<dbReference type="AlphaFoldDB" id="A0A0J7KD18"/>
<dbReference type="Pfam" id="PF18701">
    <property type="entry name" value="DUF5641"/>
    <property type="match status" value="1"/>
</dbReference>
<dbReference type="Pfam" id="PF05380">
    <property type="entry name" value="Peptidase_A17"/>
    <property type="match status" value="1"/>
</dbReference>
<accession>A0A0J7KD18</accession>
<dbReference type="InterPro" id="IPR040676">
    <property type="entry name" value="DUF5641"/>
</dbReference>
<dbReference type="SUPFAM" id="SSF53098">
    <property type="entry name" value="Ribonuclease H-like"/>
    <property type="match status" value="1"/>
</dbReference>
<sequence>MIQDLWIAGIDWDHTLPTELSEKWVRFRTTLPELETLKIPRWVSVCDSNSASIKLIGFCDASKRAYAAAVYLRATGSNGCVYSNLLVAKTKVTPVKTQSVPRLELCGAVLLTRLIKTVRTGLNFSRAPIYAWTDSQVVLAWIKGHASKWPTFVANRVAEIQATLSAKHWGYLRTNENPADLATRGISPRDLIGSKLWWQGPVWLQDSESSWPSALSESPVVEEIRIPTTTVLHASAVPELYGLLSKYSNLSKLIRILALWFRYLHNLRHQDNRHTGFLSAAERLQALKFTVKLSQRAAFGDDIADISKSSRLRRNSPLTSFNPFLDEDGLLRVGDRLRHAIISYDEKHPYIIAKKCPLATLLVQEAHSATLHGGLELTRSHLVRRFWILHGRSLIRSVTQACLKCARFSGRAGQQIMGQLPVDRVKPARPFLTSGVDYAGPVTLRPSLGRGNTSIKGYICLFVCLSTKAIHLEVVASLSASSFIAAFHRFTARRGRCARLLSDNASNFRGADKELRLLLQGASEYYSEVAKELAKDGTLWQFIPPYSPHFGGLWEAGVRSTKHHLRRVLEGRTLTYEELSTLLCQVEACLNSRPLTSISNDPRDLTALTPGHFLVGDPITSVPEPSLVDLNPNLVTRWRQVSQMRDHFWQRWSREYLAHLQQLPNWRQQRRNLDVGDLVLIRDDLMPPAKWSMGRVAEVHPGPDGLVRVVTLRTARGSTKRAIAKICPLPISTNQQEKECSVR</sequence>
<dbReference type="InterPro" id="IPR012337">
    <property type="entry name" value="RNaseH-like_sf"/>
</dbReference>
<dbReference type="PANTHER" id="PTHR47331">
    <property type="entry name" value="PHD-TYPE DOMAIN-CONTAINING PROTEIN"/>
    <property type="match status" value="1"/>
</dbReference>
<dbReference type="Proteomes" id="UP000036403">
    <property type="component" value="Unassembled WGS sequence"/>
</dbReference>
<dbReference type="PaxDb" id="67767-A0A0J7KD18"/>
<organism evidence="2 3">
    <name type="scientific">Lasius niger</name>
    <name type="common">Black garden ant</name>
    <dbReference type="NCBI Taxonomy" id="67767"/>
    <lineage>
        <taxon>Eukaryota</taxon>
        <taxon>Metazoa</taxon>
        <taxon>Ecdysozoa</taxon>
        <taxon>Arthropoda</taxon>
        <taxon>Hexapoda</taxon>
        <taxon>Insecta</taxon>
        <taxon>Pterygota</taxon>
        <taxon>Neoptera</taxon>
        <taxon>Endopterygota</taxon>
        <taxon>Hymenoptera</taxon>
        <taxon>Apocrita</taxon>
        <taxon>Aculeata</taxon>
        <taxon>Formicoidea</taxon>
        <taxon>Formicidae</taxon>
        <taxon>Formicinae</taxon>
        <taxon>Lasius</taxon>
        <taxon>Lasius</taxon>
    </lineage>
</organism>
<dbReference type="InterPro" id="IPR008042">
    <property type="entry name" value="Retrotrans_Pao"/>
</dbReference>
<dbReference type="GO" id="GO:0015074">
    <property type="term" value="P:DNA integration"/>
    <property type="evidence" value="ECO:0007669"/>
    <property type="project" value="InterPro"/>
</dbReference>
<dbReference type="GO" id="GO:0003676">
    <property type="term" value="F:nucleic acid binding"/>
    <property type="evidence" value="ECO:0007669"/>
    <property type="project" value="InterPro"/>
</dbReference>
<dbReference type="EMBL" id="LBMM01009284">
    <property type="protein sequence ID" value="KMQ88247.1"/>
    <property type="molecule type" value="Genomic_DNA"/>
</dbReference>
<dbReference type="OrthoDB" id="7550652at2759"/>
<reference evidence="2 3" key="1">
    <citation type="submission" date="2015-04" db="EMBL/GenBank/DDBJ databases">
        <title>Lasius niger genome sequencing.</title>
        <authorList>
            <person name="Konorov E.A."/>
            <person name="Nikitin M.A."/>
            <person name="Kirill M.V."/>
            <person name="Chang P."/>
        </authorList>
    </citation>
    <scope>NUCLEOTIDE SEQUENCE [LARGE SCALE GENOMIC DNA]</scope>
    <source>
        <tissue evidence="2">Whole</tissue>
    </source>
</reference>
<protein>
    <recommendedName>
        <fullName evidence="1">Integrase catalytic domain-containing protein</fullName>
    </recommendedName>
</protein>
<dbReference type="InterPro" id="IPR036397">
    <property type="entry name" value="RNaseH_sf"/>
</dbReference>
<dbReference type="InterPro" id="IPR001584">
    <property type="entry name" value="Integrase_cat-core"/>
</dbReference>
<dbReference type="PANTHER" id="PTHR47331:SF1">
    <property type="entry name" value="GAG-LIKE PROTEIN"/>
    <property type="match status" value="1"/>
</dbReference>
<comment type="caution">
    <text evidence="2">The sequence shown here is derived from an EMBL/GenBank/DDBJ whole genome shotgun (WGS) entry which is preliminary data.</text>
</comment>
<proteinExistence type="predicted"/>
<gene>
    <name evidence="2" type="ORF">RF55_12296</name>
</gene>